<feature type="domain" description="PWWP" evidence="2">
    <location>
        <begin position="16"/>
        <end position="71"/>
    </location>
</feature>
<dbReference type="InterPro" id="IPR000313">
    <property type="entry name" value="PWWP_dom"/>
</dbReference>
<accession>U5CR03</accession>
<dbReference type="EMBL" id="KI392502">
    <property type="protein sequence ID" value="ERN15621.1"/>
    <property type="molecule type" value="Genomic_DNA"/>
</dbReference>
<evidence type="ECO:0000313" key="3">
    <source>
        <dbReference type="EMBL" id="ERN15621.1"/>
    </source>
</evidence>
<dbReference type="PANTHER" id="PTHR33697">
    <property type="entry name" value="T17B22.17 PROTEIN-RELATED"/>
    <property type="match status" value="1"/>
</dbReference>
<dbReference type="HOGENOM" id="CLU_013576_0_0_1"/>
<protein>
    <recommendedName>
        <fullName evidence="2">PWWP domain-containing protein</fullName>
    </recommendedName>
</protein>
<sequence>MGLADGSNGKPVNSSVGSIVWVRRRNGSWWPGRILGLNELSATHLMSPRSGTPVKLLGREDASVDWYNLEKSKRVKAFRCGEFDDCIGRAESSQGMPAKKREKYARREDAILHALELEKQLLERNQQSAERIPGVSKRESAGNSRQAYNLGKGEKGSLPVNKFKQDDLRNWEDDNAEAMPRMRGLQDFGLKIASKKRKPALSPSLGGTRNANLAENHVSSSKSSPTSKRRRISGAQAEESLVKRRDRRRPLVQVLQSSAKLQMGEDLEGDGDDRPISLRGVKGQVEPTYLQSRSLEDDLACSRLIDEQDSDSCVRDYLNPDMDEDAAVLSDHHDTYALPRSRNKDKCVSQPGRDGGLDDTGIYMPHPFDNGANVAPDVTEYKWQWKGKRNLRNLPKKHMDAPDERATIETTDNCNGLRPSIDGLYGTVPSGHGFSPNDEKEPNYSYDRGDTFENEEQFRDLSTSLESLSDEDSQAISSPIHKGSRFSVDWAARASSDRRSWEEATEDIGIENYNLPGFKPDQLYETTDMLEPMLVEVDIKVQASYQGERVPLVSLMSRLNGKAIVGHPVQIEILEDGSSEHDRNEGRALPPVWRTGRRTAMHRVPRPQVRALSPLKKASSSQFKMRFMKRSLSNMCRSSMGKKSQKRLLKKVGFASQKTRTLSSISTEKKPKIENGDSSGLIKDIGASPSLSCIPVRVVFSRIKEALGGPAKVIDRDPS</sequence>
<feature type="region of interest" description="Disordered" evidence="1">
    <location>
        <begin position="127"/>
        <end position="160"/>
    </location>
</feature>
<keyword evidence="4" id="KW-1185">Reference proteome</keyword>
<reference evidence="4" key="1">
    <citation type="journal article" date="2013" name="Science">
        <title>The Amborella genome and the evolution of flowering plants.</title>
        <authorList>
            <consortium name="Amborella Genome Project"/>
        </authorList>
    </citation>
    <scope>NUCLEOTIDE SEQUENCE [LARGE SCALE GENOMIC DNA]</scope>
</reference>
<feature type="region of interest" description="Disordered" evidence="1">
    <location>
        <begin position="195"/>
        <end position="250"/>
    </location>
</feature>
<evidence type="ECO:0000313" key="4">
    <source>
        <dbReference type="Proteomes" id="UP000017836"/>
    </source>
</evidence>
<dbReference type="CDD" id="cd05162">
    <property type="entry name" value="PWWP"/>
    <property type="match status" value="1"/>
</dbReference>
<name>U5CR03_AMBTC</name>
<dbReference type="SUPFAM" id="SSF63748">
    <property type="entry name" value="Tudor/PWWP/MBT"/>
    <property type="match status" value="1"/>
</dbReference>
<dbReference type="InterPro" id="IPR044679">
    <property type="entry name" value="PWWP2-like"/>
</dbReference>
<dbReference type="Pfam" id="PF00855">
    <property type="entry name" value="PWWP"/>
    <property type="match status" value="1"/>
</dbReference>
<feature type="region of interest" description="Disordered" evidence="1">
    <location>
        <begin position="660"/>
        <end position="681"/>
    </location>
</feature>
<evidence type="ECO:0000256" key="1">
    <source>
        <dbReference type="SAM" id="MobiDB-lite"/>
    </source>
</evidence>
<dbReference type="OMA" id="CQVNESE"/>
<dbReference type="Proteomes" id="UP000017836">
    <property type="component" value="Unassembled WGS sequence"/>
</dbReference>
<dbReference type="eggNOG" id="ENOG502QTTG">
    <property type="taxonomic scope" value="Eukaryota"/>
</dbReference>
<dbReference type="PROSITE" id="PS50812">
    <property type="entry name" value="PWWP"/>
    <property type="match status" value="1"/>
</dbReference>
<gene>
    <name evidence="3" type="ORF">AMTR_s00048p00187700</name>
</gene>
<dbReference type="PANTHER" id="PTHR33697:SF2">
    <property type="entry name" value="T17B22.17 PROTEIN"/>
    <property type="match status" value="1"/>
</dbReference>
<proteinExistence type="predicted"/>
<dbReference type="Gene3D" id="2.30.30.140">
    <property type="match status" value="1"/>
</dbReference>
<organism evidence="3 4">
    <name type="scientific">Amborella trichopoda</name>
    <dbReference type="NCBI Taxonomy" id="13333"/>
    <lineage>
        <taxon>Eukaryota</taxon>
        <taxon>Viridiplantae</taxon>
        <taxon>Streptophyta</taxon>
        <taxon>Embryophyta</taxon>
        <taxon>Tracheophyta</taxon>
        <taxon>Spermatophyta</taxon>
        <taxon>Magnoliopsida</taxon>
        <taxon>Amborellales</taxon>
        <taxon>Amborellaceae</taxon>
        <taxon>Amborella</taxon>
    </lineage>
</organism>
<dbReference type="AlphaFoldDB" id="U5CR03"/>
<dbReference type="Gramene" id="ERN15621">
    <property type="protein sequence ID" value="ERN15621"/>
    <property type="gene ID" value="AMTR_s00048p00187700"/>
</dbReference>
<evidence type="ECO:0000259" key="2">
    <source>
        <dbReference type="PROSITE" id="PS50812"/>
    </source>
</evidence>